<comment type="caution">
    <text evidence="1">The sequence shown here is derived from an EMBL/GenBank/DDBJ whole genome shotgun (WGS) entry which is preliminary data.</text>
</comment>
<dbReference type="NCBIfam" id="TIGR03085">
    <property type="entry name" value="TIGR03085 family metal-binding protein"/>
    <property type="match status" value="1"/>
</dbReference>
<protein>
    <submittedName>
        <fullName evidence="1">TIGR03085 family protein</fullName>
    </submittedName>
</protein>
<dbReference type="NCBIfam" id="TIGR03083">
    <property type="entry name" value="maleylpyruvate isomerase family mycothiol-dependent enzyme"/>
    <property type="match status" value="1"/>
</dbReference>
<dbReference type="STRING" id="1844.UG56_015035"/>
<dbReference type="SUPFAM" id="SSF109854">
    <property type="entry name" value="DinB/YfiT-like putative metalloenzymes"/>
    <property type="match status" value="1"/>
</dbReference>
<keyword evidence="2" id="KW-1185">Reference proteome</keyword>
<dbReference type="Proteomes" id="UP000033772">
    <property type="component" value="Unassembled WGS sequence"/>
</dbReference>
<dbReference type="InterPro" id="IPR017517">
    <property type="entry name" value="Maleyloyr_isom"/>
</dbReference>
<reference evidence="1" key="1">
    <citation type="submission" date="2016-10" db="EMBL/GenBank/DDBJ databases">
        <title>Draft Genome Sequence of Nocardioides luteus Strain BAFB, an Alkane-Degrading Bacterium Isolated from JP-7 Polluted Soil.</title>
        <authorList>
            <person name="Brown L."/>
            <person name="Ruiz O.N."/>
            <person name="Gunasekera T."/>
        </authorList>
    </citation>
    <scope>NUCLEOTIDE SEQUENCE [LARGE SCALE GENOMIC DNA]</scope>
    <source>
        <strain evidence="1">BAFB</strain>
    </source>
</reference>
<evidence type="ECO:0000313" key="1">
    <source>
        <dbReference type="EMBL" id="OIJ25972.1"/>
    </source>
</evidence>
<dbReference type="InterPro" id="IPR017519">
    <property type="entry name" value="CHP03085"/>
</dbReference>
<evidence type="ECO:0000313" key="2">
    <source>
        <dbReference type="Proteomes" id="UP000033772"/>
    </source>
</evidence>
<organism evidence="1 2">
    <name type="scientific">Nocardioides luteus</name>
    <dbReference type="NCBI Taxonomy" id="1844"/>
    <lineage>
        <taxon>Bacteria</taxon>
        <taxon>Bacillati</taxon>
        <taxon>Actinomycetota</taxon>
        <taxon>Actinomycetes</taxon>
        <taxon>Propionibacteriales</taxon>
        <taxon>Nocardioidaceae</taxon>
        <taxon>Nocardioides</taxon>
    </lineage>
</organism>
<dbReference type="EMBL" id="JZDQ02000020">
    <property type="protein sequence ID" value="OIJ25972.1"/>
    <property type="molecule type" value="Genomic_DNA"/>
</dbReference>
<sequence>MPSFARAERIALCDTAVSLGPAAPTLCEGWQVKDLLVHLLVRERRPWAAAGIVLPPLAPVLRKAEAAYAVQPLEALAARLRDPKGTPFALGPIEKAVNTVEFFVHHEDLRRAQPSWEPRTLPAAAERDLWRTLKLLGKGLVRSAGTPVVVSNGTDTSTLRAGEEPVTVTGPVGELLLFCFGRHQVRGLTFDGPAERITQLENASLGF</sequence>
<dbReference type="RefSeq" id="WP_045549987.1">
    <property type="nucleotide sequence ID" value="NZ_JZDQ02000020.1"/>
</dbReference>
<gene>
    <name evidence="1" type="ORF">UG56_015035</name>
</gene>
<dbReference type="InterPro" id="IPR034660">
    <property type="entry name" value="DinB/YfiT-like"/>
</dbReference>
<dbReference type="AlphaFoldDB" id="A0A1J4N334"/>
<name>A0A1J4N334_9ACTN</name>
<proteinExistence type="predicted"/>
<accession>A0A1J4N334</accession>